<dbReference type="GO" id="GO:0016747">
    <property type="term" value="F:acyltransferase activity, transferring groups other than amino-acyl groups"/>
    <property type="evidence" value="ECO:0007669"/>
    <property type="project" value="UniProtKB-ARBA"/>
</dbReference>
<comment type="caution">
    <text evidence="3">The sequence shown here is derived from an EMBL/GenBank/DDBJ whole genome shotgun (WGS) entry which is preliminary data.</text>
</comment>
<protein>
    <submittedName>
        <fullName evidence="3">Uncharacterized protein</fullName>
    </submittedName>
</protein>
<evidence type="ECO:0000313" key="4">
    <source>
        <dbReference type="Proteomes" id="UP000734854"/>
    </source>
</evidence>
<organism evidence="3 4">
    <name type="scientific">Zingiber officinale</name>
    <name type="common">Ginger</name>
    <name type="synonym">Amomum zingiber</name>
    <dbReference type="NCBI Taxonomy" id="94328"/>
    <lineage>
        <taxon>Eukaryota</taxon>
        <taxon>Viridiplantae</taxon>
        <taxon>Streptophyta</taxon>
        <taxon>Embryophyta</taxon>
        <taxon>Tracheophyta</taxon>
        <taxon>Spermatophyta</taxon>
        <taxon>Magnoliopsida</taxon>
        <taxon>Liliopsida</taxon>
        <taxon>Zingiberales</taxon>
        <taxon>Zingiberaceae</taxon>
        <taxon>Zingiber</taxon>
    </lineage>
</organism>
<reference evidence="3 4" key="1">
    <citation type="submission" date="2020-08" db="EMBL/GenBank/DDBJ databases">
        <title>Plant Genome Project.</title>
        <authorList>
            <person name="Zhang R.-G."/>
        </authorList>
    </citation>
    <scope>NUCLEOTIDE SEQUENCE [LARGE SCALE GENOMIC DNA]</scope>
    <source>
        <tissue evidence="3">Rhizome</tissue>
    </source>
</reference>
<dbReference type="Proteomes" id="UP000734854">
    <property type="component" value="Unassembled WGS sequence"/>
</dbReference>
<dbReference type="Pfam" id="PF02458">
    <property type="entry name" value="Transferase"/>
    <property type="match status" value="1"/>
</dbReference>
<name>A0A8J5FJD3_ZINOF</name>
<evidence type="ECO:0000256" key="1">
    <source>
        <dbReference type="ARBA" id="ARBA00022679"/>
    </source>
</evidence>
<accession>A0A8J5FJD3</accession>
<evidence type="ECO:0000313" key="3">
    <source>
        <dbReference type="EMBL" id="KAG6485287.1"/>
    </source>
</evidence>
<dbReference type="PANTHER" id="PTHR31625">
    <property type="match status" value="1"/>
</dbReference>
<dbReference type="AlphaFoldDB" id="A0A8J5FJD3"/>
<dbReference type="EMBL" id="JACMSC010000015">
    <property type="protein sequence ID" value="KAG6485287.1"/>
    <property type="molecule type" value="Genomic_DNA"/>
</dbReference>
<gene>
    <name evidence="3" type="ORF">ZIOFF_053821</name>
</gene>
<keyword evidence="2" id="KW-0012">Acyltransferase</keyword>
<keyword evidence="1" id="KW-0808">Transferase</keyword>
<sequence>MTSSPSPITLLHHFQVSLPPDSAPAAAALPLTFFDIVWLPTGPVERLLFYRFPHPTSHFLSHHLPLLTSSLSRALLLFYPLSGCVSPPRVPSPSPDAKFQIRFSPGDSVPLDVAESSEDFDRISGDYPRAFRDLHSMVPRLPIADDGSIPLMALQITVFPNQGVALGVAVHHVACDDSSSIHFLKSWAAAAIGGHSKESPISPPLTDRTAIADPDSLYFKILAEMQSLQSSAPPSSPPPDLPPELVIASFAIGQEQIERLKRGTSARSGDGARVSTFIVACAFAWACLVRAQAWFYSTKKTAYLLFSVECRGRLDPLVPASYFGNCLRPCFVEVGVRDLLNGEGVFAAAEAIGKAIKGLEEGGVLKGAEGWLQKIISLVPERPMSIAGSPRYRVYDVDFGWGKPMKVEMTSIEKTPGTISMAEGRQGGIEMGLVLPKPEMEAFGACFRDGLKLLL</sequence>
<evidence type="ECO:0000256" key="2">
    <source>
        <dbReference type="ARBA" id="ARBA00023315"/>
    </source>
</evidence>
<dbReference type="InterPro" id="IPR051504">
    <property type="entry name" value="Plant_metabolite_acyltrans"/>
</dbReference>
<dbReference type="OrthoDB" id="1862401at2759"/>
<proteinExistence type="predicted"/>
<keyword evidence="4" id="KW-1185">Reference proteome</keyword>